<gene>
    <name evidence="3" type="ORF">PCASD_22564</name>
</gene>
<evidence type="ECO:0000256" key="2">
    <source>
        <dbReference type="SAM" id="SignalP"/>
    </source>
</evidence>
<feature type="chain" id="PRO_5014878854" evidence="2">
    <location>
        <begin position="20"/>
        <end position="215"/>
    </location>
</feature>
<organism evidence="3 4">
    <name type="scientific">Puccinia coronata f. sp. avenae</name>
    <dbReference type="NCBI Taxonomy" id="200324"/>
    <lineage>
        <taxon>Eukaryota</taxon>
        <taxon>Fungi</taxon>
        <taxon>Dikarya</taxon>
        <taxon>Basidiomycota</taxon>
        <taxon>Pucciniomycotina</taxon>
        <taxon>Pucciniomycetes</taxon>
        <taxon>Pucciniales</taxon>
        <taxon>Pucciniaceae</taxon>
        <taxon>Puccinia</taxon>
    </lineage>
</organism>
<evidence type="ECO:0000313" key="3">
    <source>
        <dbReference type="EMBL" id="PLW12333.1"/>
    </source>
</evidence>
<reference evidence="3 4" key="1">
    <citation type="submission" date="2017-11" db="EMBL/GenBank/DDBJ databases">
        <title>De novo assembly and phasing of dikaryotic genomes from two isolates of Puccinia coronata f. sp. avenae, the causal agent of oat crown rust.</title>
        <authorList>
            <person name="Miller M.E."/>
            <person name="Zhang Y."/>
            <person name="Omidvar V."/>
            <person name="Sperschneider J."/>
            <person name="Schwessinger B."/>
            <person name="Raley C."/>
            <person name="Palmer J.M."/>
            <person name="Garnica D."/>
            <person name="Upadhyaya N."/>
            <person name="Rathjen J."/>
            <person name="Taylor J.M."/>
            <person name="Park R.F."/>
            <person name="Dodds P.N."/>
            <person name="Hirsch C.D."/>
            <person name="Kianian S.F."/>
            <person name="Figueroa M."/>
        </authorList>
    </citation>
    <scope>NUCLEOTIDE SEQUENCE [LARGE SCALE GENOMIC DNA]</scope>
    <source>
        <strain evidence="3">12SD80</strain>
    </source>
</reference>
<dbReference type="AlphaFoldDB" id="A0A2N5SGH7"/>
<feature type="region of interest" description="Disordered" evidence="1">
    <location>
        <begin position="150"/>
        <end position="171"/>
    </location>
</feature>
<accession>A0A2N5SGH7</accession>
<evidence type="ECO:0000256" key="1">
    <source>
        <dbReference type="SAM" id="MobiDB-lite"/>
    </source>
</evidence>
<name>A0A2N5SGH7_9BASI</name>
<feature type="compositionally biased region" description="Basic residues" evidence="1">
    <location>
        <begin position="150"/>
        <end position="164"/>
    </location>
</feature>
<evidence type="ECO:0000313" key="4">
    <source>
        <dbReference type="Proteomes" id="UP000235392"/>
    </source>
</evidence>
<feature type="signal peptide" evidence="2">
    <location>
        <begin position="1"/>
        <end position="19"/>
    </location>
</feature>
<dbReference type="Proteomes" id="UP000235392">
    <property type="component" value="Unassembled WGS sequence"/>
</dbReference>
<comment type="caution">
    <text evidence="3">The sequence shown here is derived from an EMBL/GenBank/DDBJ whole genome shotgun (WGS) entry which is preliminary data.</text>
</comment>
<dbReference type="EMBL" id="PGCI01000889">
    <property type="protein sequence ID" value="PLW12333.1"/>
    <property type="molecule type" value="Genomic_DNA"/>
</dbReference>
<protein>
    <submittedName>
        <fullName evidence="3">Uncharacterized protein</fullName>
    </submittedName>
</protein>
<proteinExistence type="predicted"/>
<sequence>MTFLLLEIGLLIIPNPTTGNILDIDLNITLEEEEPFMTAPFRVISPTASSVFTSREKQNLPGDGMGSSTVSSTGVDMTISPYATTSSNKHKSWDRDVEQRTKKILCGAERDLSSQVGRAGKDGTNIPEIGRPNHLRLEDFEKAPRNKLKGLRTPRKKNSQKLKIKSTQEEGHSEDFSVSDWQFVKVDQIPPVILNLINGDSDKRDLPIIIGLQPS</sequence>
<keyword evidence="2" id="KW-0732">Signal</keyword>